<evidence type="ECO:0000313" key="6">
    <source>
        <dbReference type="Proteomes" id="UP000046395"/>
    </source>
</evidence>
<dbReference type="CDD" id="cd22965">
    <property type="entry name" value="DD_DPY30_SDC1"/>
    <property type="match status" value="1"/>
</dbReference>
<dbReference type="GO" id="GO:0016020">
    <property type="term" value="C:membrane"/>
    <property type="evidence" value="ECO:0007669"/>
    <property type="project" value="InterPro"/>
</dbReference>
<dbReference type="GO" id="GO:0005737">
    <property type="term" value="C:cytoplasm"/>
    <property type="evidence" value="ECO:0007669"/>
    <property type="project" value="TreeGrafter"/>
</dbReference>
<sequence>MSGNEDQANIKDTSQEPVAPSGTPPPAAAGTPTVEPSSAMPTATAAPAPEAMETDLAATMNTAIEDTAPSVPEQAPVPTAPAAETKAGEAAIRPEAQIVKEPSEPSAQVAHGTESAPSHANVYVVPTRQYLDQTVVPILLQSLSVLARERPADPIQFLAETLLKNKDQFQPGGATNAYNGGAKINAAPQHTECLSSLAVVLIMENFHLLNEEGKIQFKSKQAVFTTTQVHSENCWTVEKFDVLEACTPCSDFDKIASAKFCGPSSRFYEKVNCSKTGEVYRSCYPSRDRTRNFIVLWVLSLVSSLVFSFLVKRRSDYLYDRLQNRIRKQFEVNAPTRSLKSEADELLPFSSQ</sequence>
<evidence type="ECO:0000256" key="2">
    <source>
        <dbReference type="ARBA" id="ARBA00010849"/>
    </source>
</evidence>
<dbReference type="PANTHER" id="PTHR13041">
    <property type="entry name" value="JTB PROTEIN-RELATED"/>
    <property type="match status" value="1"/>
</dbReference>
<evidence type="ECO:0000256" key="3">
    <source>
        <dbReference type="ARBA" id="ARBA00023242"/>
    </source>
</evidence>
<evidence type="ECO:0000256" key="5">
    <source>
        <dbReference type="SAM" id="Phobius"/>
    </source>
</evidence>
<comment type="subcellular location">
    <subcellularLocation>
        <location evidence="1">Nucleus</location>
    </subcellularLocation>
</comment>
<organism evidence="6 7">
    <name type="scientific">Trichuris muris</name>
    <name type="common">Mouse whipworm</name>
    <dbReference type="NCBI Taxonomy" id="70415"/>
    <lineage>
        <taxon>Eukaryota</taxon>
        <taxon>Metazoa</taxon>
        <taxon>Ecdysozoa</taxon>
        <taxon>Nematoda</taxon>
        <taxon>Enoplea</taxon>
        <taxon>Dorylaimia</taxon>
        <taxon>Trichinellida</taxon>
        <taxon>Trichuridae</taxon>
        <taxon>Trichuris</taxon>
    </lineage>
</organism>
<dbReference type="Gene3D" id="3.30.720.220">
    <property type="match status" value="1"/>
</dbReference>
<dbReference type="Pfam" id="PF05186">
    <property type="entry name" value="Dpy-30"/>
    <property type="match status" value="1"/>
</dbReference>
<reference evidence="7" key="1">
    <citation type="submission" date="2019-12" db="UniProtKB">
        <authorList>
            <consortium name="WormBaseParasite"/>
        </authorList>
    </citation>
    <scope>IDENTIFICATION</scope>
</reference>
<name>A0A5S6QYS0_TRIMR</name>
<dbReference type="AlphaFoldDB" id="A0A5S6QYS0"/>
<keyword evidence="3" id="KW-0539">Nucleus</keyword>
<dbReference type="WBParaSite" id="TMUE_3000012244.1">
    <property type="protein sequence ID" value="TMUE_3000012244.1"/>
    <property type="gene ID" value="WBGene00292036"/>
</dbReference>
<protein>
    <submittedName>
        <fullName evidence="7">Uncharacterized protein</fullName>
    </submittedName>
</protein>
<feature type="region of interest" description="Disordered" evidence="4">
    <location>
        <begin position="1"/>
        <end position="88"/>
    </location>
</feature>
<dbReference type="InterPro" id="IPR007858">
    <property type="entry name" value="Dpy-30_motif"/>
</dbReference>
<dbReference type="GO" id="GO:0005819">
    <property type="term" value="C:spindle"/>
    <property type="evidence" value="ECO:0007669"/>
    <property type="project" value="TreeGrafter"/>
</dbReference>
<accession>A0A5S6QYS0</accession>
<dbReference type="STRING" id="70415.A0A5S6QYS0"/>
<evidence type="ECO:0000313" key="7">
    <source>
        <dbReference type="WBParaSite" id="TMUE_3000012244.1"/>
    </source>
</evidence>
<feature type="transmembrane region" description="Helical" evidence="5">
    <location>
        <begin position="293"/>
        <end position="311"/>
    </location>
</feature>
<keyword evidence="5" id="KW-0472">Membrane</keyword>
<comment type="similarity">
    <text evidence="2">Belongs to the dpy-30 family.</text>
</comment>
<dbReference type="GO" id="GO:0030496">
    <property type="term" value="C:midbody"/>
    <property type="evidence" value="ECO:0007669"/>
    <property type="project" value="TreeGrafter"/>
</dbReference>
<dbReference type="GO" id="GO:0005813">
    <property type="term" value="C:centrosome"/>
    <property type="evidence" value="ECO:0007669"/>
    <property type="project" value="TreeGrafter"/>
</dbReference>
<evidence type="ECO:0000256" key="1">
    <source>
        <dbReference type="ARBA" id="ARBA00004123"/>
    </source>
</evidence>
<keyword evidence="5" id="KW-1133">Transmembrane helix</keyword>
<feature type="compositionally biased region" description="Low complexity" evidence="4">
    <location>
        <begin position="28"/>
        <end position="51"/>
    </location>
</feature>
<keyword evidence="6" id="KW-1185">Reference proteome</keyword>
<dbReference type="InterPro" id="IPR008657">
    <property type="entry name" value="JTB"/>
</dbReference>
<feature type="compositionally biased region" description="Polar residues" evidence="4">
    <location>
        <begin position="1"/>
        <end position="12"/>
    </location>
</feature>
<dbReference type="PANTHER" id="PTHR13041:SF3">
    <property type="entry name" value="PROTEIN JTB"/>
    <property type="match status" value="1"/>
</dbReference>
<proteinExistence type="inferred from homology"/>
<dbReference type="InterPro" id="IPR049629">
    <property type="entry name" value="DPY30_SDC1_DD"/>
</dbReference>
<dbReference type="Proteomes" id="UP000046395">
    <property type="component" value="Unassembled WGS sequence"/>
</dbReference>
<dbReference type="Gene3D" id="1.20.890.10">
    <property type="entry name" value="cAMP-dependent protein kinase regulatory subunit, dimerization-anchoring domain"/>
    <property type="match status" value="1"/>
</dbReference>
<evidence type="ECO:0000256" key="4">
    <source>
        <dbReference type="SAM" id="MobiDB-lite"/>
    </source>
</evidence>
<dbReference type="GO" id="GO:0005634">
    <property type="term" value="C:nucleus"/>
    <property type="evidence" value="ECO:0007669"/>
    <property type="project" value="UniProtKB-SubCell"/>
</dbReference>
<keyword evidence="5" id="KW-0812">Transmembrane</keyword>
<dbReference type="GO" id="GO:0000281">
    <property type="term" value="P:mitotic cytokinesis"/>
    <property type="evidence" value="ECO:0007669"/>
    <property type="project" value="TreeGrafter"/>
</dbReference>
<dbReference type="Pfam" id="PF05439">
    <property type="entry name" value="JTB"/>
    <property type="match status" value="1"/>
</dbReference>